<dbReference type="SMART" id="SM00283">
    <property type="entry name" value="MA"/>
    <property type="match status" value="1"/>
</dbReference>
<dbReference type="PRINTS" id="PR00260">
    <property type="entry name" value="CHEMTRNSDUCR"/>
</dbReference>
<keyword evidence="3 5" id="KW-0807">Transducer</keyword>
<gene>
    <name evidence="10" type="ORF">NK6_4582</name>
</gene>
<dbReference type="GO" id="GO:0005886">
    <property type="term" value="C:plasma membrane"/>
    <property type="evidence" value="ECO:0007669"/>
    <property type="project" value="UniProtKB-SubCell"/>
</dbReference>
<dbReference type="SUPFAM" id="SSF158472">
    <property type="entry name" value="HAMP domain-like"/>
    <property type="match status" value="1"/>
</dbReference>
<dbReference type="GO" id="GO:0004888">
    <property type="term" value="F:transmembrane signaling receptor activity"/>
    <property type="evidence" value="ECO:0007669"/>
    <property type="project" value="InterPro"/>
</dbReference>
<comment type="subcellular location">
    <subcellularLocation>
        <location evidence="1">Cell inner membrane</location>
        <topology evidence="1">Multi-pass membrane protein</topology>
    </subcellularLocation>
</comment>
<dbReference type="Pfam" id="PF00015">
    <property type="entry name" value="MCPsignal"/>
    <property type="match status" value="1"/>
</dbReference>
<dbReference type="SUPFAM" id="SSF58104">
    <property type="entry name" value="Methyl-accepting chemotaxis protein (MCP) signaling domain"/>
    <property type="match status" value="1"/>
</dbReference>
<dbReference type="PROSITE" id="PS50885">
    <property type="entry name" value="HAMP"/>
    <property type="match status" value="1"/>
</dbReference>
<reference evidence="10 11" key="1">
    <citation type="submission" date="2014-11" db="EMBL/GenBank/DDBJ databases">
        <title>Symbiosis island explosion on the genome of extra-slow-growing strains of soybean bradyrhizobia with massive insertion sequences.</title>
        <authorList>
            <person name="Iida T."/>
            <person name="Minamisawa K."/>
        </authorList>
    </citation>
    <scope>NUCLEOTIDE SEQUENCE [LARGE SCALE GENOMIC DNA]</scope>
    <source>
        <strain evidence="10 11">NK6</strain>
    </source>
</reference>
<dbReference type="CDD" id="cd06225">
    <property type="entry name" value="HAMP"/>
    <property type="match status" value="1"/>
</dbReference>
<dbReference type="SMART" id="SM00304">
    <property type="entry name" value="HAMP"/>
    <property type="match status" value="1"/>
</dbReference>
<evidence type="ECO:0000259" key="8">
    <source>
        <dbReference type="PROSITE" id="PS50192"/>
    </source>
</evidence>
<dbReference type="Gene3D" id="6.10.340.10">
    <property type="match status" value="1"/>
</dbReference>
<evidence type="ECO:0000259" key="9">
    <source>
        <dbReference type="PROSITE" id="PS50885"/>
    </source>
</evidence>
<evidence type="ECO:0000313" key="11">
    <source>
        <dbReference type="Proteomes" id="UP000063308"/>
    </source>
</evidence>
<evidence type="ECO:0000259" key="7">
    <source>
        <dbReference type="PROSITE" id="PS50111"/>
    </source>
</evidence>
<evidence type="ECO:0000256" key="5">
    <source>
        <dbReference type="PROSITE-ProRule" id="PRU00284"/>
    </source>
</evidence>
<dbReference type="Gene3D" id="1.10.287.950">
    <property type="entry name" value="Methyl-accepting chemotaxis protein"/>
    <property type="match status" value="1"/>
</dbReference>
<keyword evidence="2" id="KW-1003">Cell membrane</keyword>
<dbReference type="AlphaFoldDB" id="A0A0E4FUC1"/>
<dbReference type="PROSITE" id="PS50192">
    <property type="entry name" value="T_SNARE"/>
    <property type="match status" value="1"/>
</dbReference>
<feature type="domain" description="HAMP" evidence="9">
    <location>
        <begin position="342"/>
        <end position="395"/>
    </location>
</feature>
<dbReference type="PROSITE" id="PS50111">
    <property type="entry name" value="CHEMOTAXIS_TRANSDUC_2"/>
    <property type="match status" value="1"/>
</dbReference>
<dbReference type="Proteomes" id="UP000063308">
    <property type="component" value="Chromosome"/>
</dbReference>
<evidence type="ECO:0000256" key="3">
    <source>
        <dbReference type="ARBA" id="ARBA00023224"/>
    </source>
</evidence>
<dbReference type="PANTHER" id="PTHR32089:SF112">
    <property type="entry name" value="LYSOZYME-LIKE PROTEIN-RELATED"/>
    <property type="match status" value="1"/>
</dbReference>
<dbReference type="RefSeq" id="WP_060909989.1">
    <property type="nucleotide sequence ID" value="NZ_JBIYEG010000001.1"/>
</dbReference>
<evidence type="ECO:0000313" key="10">
    <source>
        <dbReference type="EMBL" id="BAR57749.1"/>
    </source>
</evidence>
<dbReference type="Pfam" id="PF00672">
    <property type="entry name" value="HAMP"/>
    <property type="match status" value="1"/>
</dbReference>
<keyword evidence="6" id="KW-0472">Membrane</keyword>
<dbReference type="InterPro" id="IPR003660">
    <property type="entry name" value="HAMP_dom"/>
</dbReference>
<evidence type="ECO:0000256" key="2">
    <source>
        <dbReference type="ARBA" id="ARBA00022519"/>
    </source>
</evidence>
<name>A0A0E4FUC1_9BRAD</name>
<evidence type="ECO:0000256" key="6">
    <source>
        <dbReference type="SAM" id="Phobius"/>
    </source>
</evidence>
<evidence type="ECO:0000256" key="1">
    <source>
        <dbReference type="ARBA" id="ARBA00004429"/>
    </source>
</evidence>
<feature type="domain" description="T-SNARE coiled-coil homology" evidence="8">
    <location>
        <begin position="587"/>
        <end position="649"/>
    </location>
</feature>
<dbReference type="GO" id="GO:0006935">
    <property type="term" value="P:chemotaxis"/>
    <property type="evidence" value="ECO:0007669"/>
    <property type="project" value="InterPro"/>
</dbReference>
<dbReference type="EMBL" id="AP014685">
    <property type="protein sequence ID" value="BAR57749.1"/>
    <property type="molecule type" value="Genomic_DNA"/>
</dbReference>
<dbReference type="InterPro" id="IPR000727">
    <property type="entry name" value="T_SNARE_dom"/>
</dbReference>
<dbReference type="InterPro" id="IPR004090">
    <property type="entry name" value="Chemotax_Me-accpt_rcpt"/>
</dbReference>
<sequence length="691" mass="71281">MRIGKLFALSMLTVTVFAVILGAEVLIPQARIFTNRSDAIKTVDAFGATLMVSQQVAGLRAPYIGPIFQEVAATQAQIDAAAKAAKAAETAFESARRAIMVLDDGGAIAEHLDRAARRLKEINAAADRAMSVPLAARDSAAIKGFLPGVAEVLGNIEPVMNRLEAKVVNADSSLAALLSLARTAQDLRVSAGSRAATLSPALSVRRPLTAAEFSLMDRMQGRVEADRERIEAGIDQLGSPPRIATALKAATDSYFGKAALVVDKEMPAARSDGKYGVNAEELAGVIVPAIQMFYGVRDAALAEAAERAAAARDGALAMLALAGVAVLALLGTLGGVTMMLRSRVVTPLSRLADVIGTLAAGQHEVEIPATGRNDEIGQVAGSLRHFKDSLATKKAADEAAAVEAEAKLRRSQRMDQIARDFEAMIGDVINTVASASSELEASAGTLTSTADQSEKVTATVAAASEQASTNVQTVAAAAEEMASSVDEISRQVQDSARVAGEAVQQAGRTNDHVGELAKAAGRIGDVVELISQIAGQTNLLALNATIEAARAGEAGRGFAVVASEVKALAEQTAKATGEISQQIAGIQTATEDSVGAIKSIGDTITRMSEIASAIASAVEEQGAATREISRNVQQAARGTQQVSASIVDVQRGASQTGSASSNVLAAARSLSGESSRLKVEVGKFLDAIRAA</sequence>
<dbReference type="PANTHER" id="PTHR32089">
    <property type="entry name" value="METHYL-ACCEPTING CHEMOTAXIS PROTEIN MCPB"/>
    <property type="match status" value="1"/>
</dbReference>
<keyword evidence="6" id="KW-1133">Transmembrane helix</keyword>
<proteinExistence type="inferred from homology"/>
<dbReference type="InterPro" id="IPR004089">
    <property type="entry name" value="MCPsignal_dom"/>
</dbReference>
<feature type="transmembrane region" description="Helical" evidence="6">
    <location>
        <begin position="316"/>
        <end position="340"/>
    </location>
</feature>
<accession>A0A0E4FUC1</accession>
<evidence type="ECO:0000256" key="4">
    <source>
        <dbReference type="ARBA" id="ARBA00029447"/>
    </source>
</evidence>
<comment type="similarity">
    <text evidence="4">Belongs to the methyl-accepting chemotaxis (MCP) protein family.</text>
</comment>
<dbReference type="GO" id="GO:0007165">
    <property type="term" value="P:signal transduction"/>
    <property type="evidence" value="ECO:0007669"/>
    <property type="project" value="UniProtKB-KW"/>
</dbReference>
<keyword evidence="6" id="KW-0812">Transmembrane</keyword>
<protein>
    <submittedName>
        <fullName evidence="10">Putative methyl accepting chemotaxis protein</fullName>
    </submittedName>
</protein>
<feature type="domain" description="Methyl-accepting transducer" evidence="7">
    <location>
        <begin position="428"/>
        <end position="671"/>
    </location>
</feature>
<organism evidence="10 11">
    <name type="scientific">Bradyrhizobium diazoefficiens</name>
    <dbReference type="NCBI Taxonomy" id="1355477"/>
    <lineage>
        <taxon>Bacteria</taxon>
        <taxon>Pseudomonadati</taxon>
        <taxon>Pseudomonadota</taxon>
        <taxon>Alphaproteobacteria</taxon>
        <taxon>Hyphomicrobiales</taxon>
        <taxon>Nitrobacteraceae</taxon>
        <taxon>Bradyrhizobium</taxon>
    </lineage>
</organism>
<keyword evidence="2" id="KW-0997">Cell inner membrane</keyword>